<organism evidence="1 2">
    <name type="scientific">Coleophoma cylindrospora</name>
    <dbReference type="NCBI Taxonomy" id="1849047"/>
    <lineage>
        <taxon>Eukaryota</taxon>
        <taxon>Fungi</taxon>
        <taxon>Dikarya</taxon>
        <taxon>Ascomycota</taxon>
        <taxon>Pezizomycotina</taxon>
        <taxon>Leotiomycetes</taxon>
        <taxon>Helotiales</taxon>
        <taxon>Dermateaceae</taxon>
        <taxon>Coleophoma</taxon>
    </lineage>
</organism>
<evidence type="ECO:0000313" key="2">
    <source>
        <dbReference type="Proteomes" id="UP000256645"/>
    </source>
</evidence>
<keyword evidence="2" id="KW-1185">Reference proteome</keyword>
<protein>
    <submittedName>
        <fullName evidence="1">Uncharacterized protein</fullName>
    </submittedName>
</protein>
<evidence type="ECO:0000313" key="1">
    <source>
        <dbReference type="EMBL" id="RDW69575.1"/>
    </source>
</evidence>
<name>A0A3D8R6A6_9HELO</name>
<gene>
    <name evidence="1" type="ORF">BP6252_08595</name>
</gene>
<dbReference type="EMBL" id="PDLM01000009">
    <property type="protein sequence ID" value="RDW69575.1"/>
    <property type="molecule type" value="Genomic_DNA"/>
</dbReference>
<accession>A0A3D8R6A6</accession>
<dbReference type="Proteomes" id="UP000256645">
    <property type="component" value="Unassembled WGS sequence"/>
</dbReference>
<dbReference type="AlphaFoldDB" id="A0A3D8R6A6"/>
<proteinExistence type="predicted"/>
<sequence length="251" mass="27641">MSFDLYDLPKRIIVHDDSVNLASENCTVSQDGLPYECPDYRPAQPAHVAAGPAKHGMCENAPEPGHVAAGQAKHEEERVVAGDAMAVDDAAEPAGNQPSELHPDFFVALRGFLSQETSIQITQAIVIKCFINILSDRLKAQASPSPILVGRHVARSPCGAVLSFLSPQPVVIPPNSHLAQLQDLKDYEDQVERLWEEISSFPPPVAVEMDERLHVLQEKLHDILNAEELKRFYCMMSSQVIKAKVRHAELA</sequence>
<comment type="caution">
    <text evidence="1">The sequence shown here is derived from an EMBL/GenBank/DDBJ whole genome shotgun (WGS) entry which is preliminary data.</text>
</comment>
<reference evidence="1 2" key="1">
    <citation type="journal article" date="2018" name="IMA Fungus">
        <title>IMA Genome-F 9: Draft genome sequence of Annulohypoxylon stygium, Aspergillus mulundensis, Berkeleyomyces basicola (syn. Thielaviopsis basicola), Ceratocystis smalleyi, two Cercospora beticola strains, Coleophoma cylindrospora, Fusarium fracticaudum, Phialophora cf. hyalina, and Morchella septimelata.</title>
        <authorList>
            <person name="Wingfield B.D."/>
            <person name="Bills G.F."/>
            <person name="Dong Y."/>
            <person name="Huang W."/>
            <person name="Nel W.J."/>
            <person name="Swalarsk-Parry B.S."/>
            <person name="Vaghefi N."/>
            <person name="Wilken P.M."/>
            <person name="An Z."/>
            <person name="de Beer Z.W."/>
            <person name="De Vos L."/>
            <person name="Chen L."/>
            <person name="Duong T.A."/>
            <person name="Gao Y."/>
            <person name="Hammerbacher A."/>
            <person name="Kikkert J.R."/>
            <person name="Li Y."/>
            <person name="Li H."/>
            <person name="Li K."/>
            <person name="Li Q."/>
            <person name="Liu X."/>
            <person name="Ma X."/>
            <person name="Naidoo K."/>
            <person name="Pethybridge S.J."/>
            <person name="Sun J."/>
            <person name="Steenkamp E.T."/>
            <person name="van der Nest M.A."/>
            <person name="van Wyk S."/>
            <person name="Wingfield M.J."/>
            <person name="Xiong C."/>
            <person name="Yue Q."/>
            <person name="Zhang X."/>
        </authorList>
    </citation>
    <scope>NUCLEOTIDE SEQUENCE [LARGE SCALE GENOMIC DNA]</scope>
    <source>
        <strain evidence="1 2">BP6252</strain>
    </source>
</reference>